<comment type="caution">
    <text evidence="5">The sequence shown here is derived from an EMBL/GenBank/DDBJ whole genome shotgun (WGS) entry which is preliminary data.</text>
</comment>
<dbReference type="InterPro" id="IPR036220">
    <property type="entry name" value="UDP-Glc/GDP-Man_DH_C_sf"/>
</dbReference>
<keyword evidence="6" id="KW-1185">Reference proteome</keyword>
<keyword evidence="1" id="KW-0560">Oxidoreductase</keyword>
<evidence type="ECO:0000313" key="6">
    <source>
        <dbReference type="Proteomes" id="UP000321379"/>
    </source>
</evidence>
<dbReference type="NCBIfam" id="TIGR03026">
    <property type="entry name" value="NDP-sugDHase"/>
    <property type="match status" value="1"/>
</dbReference>
<dbReference type="GO" id="GO:0016616">
    <property type="term" value="F:oxidoreductase activity, acting on the CH-OH group of donors, NAD or NADP as acceptor"/>
    <property type="evidence" value="ECO:0007669"/>
    <property type="project" value="InterPro"/>
</dbReference>
<accession>A0A5C8ULL8</accession>
<dbReference type="InterPro" id="IPR028359">
    <property type="entry name" value="UDP_ManNAc/GlcNAc_DH"/>
</dbReference>
<dbReference type="SUPFAM" id="SSF51735">
    <property type="entry name" value="NAD(P)-binding Rossmann-fold domains"/>
    <property type="match status" value="1"/>
</dbReference>
<reference evidence="5 6" key="1">
    <citation type="submission" date="2019-08" db="EMBL/GenBank/DDBJ databases">
        <title>Bacterial whole genome sequence for Glaciihabitans sp. CHu50b-6-2.</title>
        <authorList>
            <person name="Jin L."/>
        </authorList>
    </citation>
    <scope>NUCLEOTIDE SEQUENCE [LARGE SCALE GENOMIC DNA]</scope>
    <source>
        <strain evidence="5 6">CHu50b-6-2</strain>
    </source>
</reference>
<dbReference type="InterPro" id="IPR008927">
    <property type="entry name" value="6-PGluconate_DH-like_C_sf"/>
</dbReference>
<dbReference type="PIRSF" id="PIRSF500136">
    <property type="entry name" value="UDP_ManNAc_DH"/>
    <property type="match status" value="1"/>
</dbReference>
<evidence type="ECO:0000256" key="1">
    <source>
        <dbReference type="ARBA" id="ARBA00023002"/>
    </source>
</evidence>
<organism evidence="5 6">
    <name type="scientific">Lacisediminihabitans profunda</name>
    <dbReference type="NCBI Taxonomy" id="2594790"/>
    <lineage>
        <taxon>Bacteria</taxon>
        <taxon>Bacillati</taxon>
        <taxon>Actinomycetota</taxon>
        <taxon>Actinomycetes</taxon>
        <taxon>Micrococcales</taxon>
        <taxon>Microbacteriaceae</taxon>
        <taxon>Lacisediminihabitans</taxon>
    </lineage>
</organism>
<dbReference type="AlphaFoldDB" id="A0A5C8ULL8"/>
<dbReference type="InterPro" id="IPR001732">
    <property type="entry name" value="UDP-Glc/GDP-Man_DH_N"/>
</dbReference>
<dbReference type="PANTHER" id="PTHR43491">
    <property type="entry name" value="UDP-N-ACETYL-D-MANNOSAMINE DEHYDROGENASE"/>
    <property type="match status" value="1"/>
</dbReference>
<dbReference type="PIRSF" id="PIRSF000124">
    <property type="entry name" value="UDPglc_GDPman_dh"/>
    <property type="match status" value="1"/>
</dbReference>
<evidence type="ECO:0000256" key="2">
    <source>
        <dbReference type="ARBA" id="ARBA00023027"/>
    </source>
</evidence>
<evidence type="ECO:0000313" key="5">
    <source>
        <dbReference type="EMBL" id="TXN28252.1"/>
    </source>
</evidence>
<keyword evidence="2" id="KW-0520">NAD</keyword>
<dbReference type="PANTHER" id="PTHR43491:SF1">
    <property type="entry name" value="UDP-N-ACETYL-D-MANNOSAMINE DEHYDROGENASE"/>
    <property type="match status" value="1"/>
</dbReference>
<dbReference type="InterPro" id="IPR036291">
    <property type="entry name" value="NAD(P)-bd_dom_sf"/>
</dbReference>
<dbReference type="GO" id="GO:0016628">
    <property type="term" value="F:oxidoreductase activity, acting on the CH-CH group of donors, NAD or NADP as acceptor"/>
    <property type="evidence" value="ECO:0007669"/>
    <property type="project" value="InterPro"/>
</dbReference>
<dbReference type="Proteomes" id="UP000321379">
    <property type="component" value="Unassembled WGS sequence"/>
</dbReference>
<dbReference type="SUPFAM" id="SSF48179">
    <property type="entry name" value="6-phosphogluconate dehydrogenase C-terminal domain-like"/>
    <property type="match status" value="1"/>
</dbReference>
<dbReference type="RefSeq" id="WP_147784966.1">
    <property type="nucleotide sequence ID" value="NZ_VRMG01000015.1"/>
</dbReference>
<dbReference type="GO" id="GO:0051287">
    <property type="term" value="F:NAD binding"/>
    <property type="evidence" value="ECO:0007669"/>
    <property type="project" value="InterPro"/>
</dbReference>
<dbReference type="InterPro" id="IPR017476">
    <property type="entry name" value="UDP-Glc/GDP-Man"/>
</dbReference>
<dbReference type="InterPro" id="IPR014027">
    <property type="entry name" value="UDP-Glc/GDP-Man_DH_C"/>
</dbReference>
<proteinExistence type="inferred from homology"/>
<sequence>MPREFDNDVVVVGGAGHVGLPLAIALADRGASVVIYDLSETAVALINGGTVPFLEPGAEPMLRGALLAGRIRATTDAAVVGDARNIVVVIGTPVDDHLNPDPNAIPKALGACSQYLRDGQLLVLRSTVYPGVTALVERMIAGLGVDVPVAFCPERIAEHRAMTELFSLPQIVSARTSAGRERAAELFGLLTEQIVHLEPEEAELAKLFTNTWRYIKFAAANQFYMMANDRGLDFEKIRAGLTKDYPRASDMPGPGFAAGPCLFKDTMQLAAFSDNTFSLGHSAMLVNEGLPLYLVSRLEKRFDLANATVGILGMSFKAESDDIRSSLSYKLRRVLKFKAKGVLSTDPYVSEETDDTLLPLDLVLEKADILVIATPHPEYRDLRTDKPVVDVWNILGNGVLV</sequence>
<dbReference type="SMART" id="SM00984">
    <property type="entry name" value="UDPG_MGDP_dh_C"/>
    <property type="match status" value="1"/>
</dbReference>
<feature type="domain" description="UDP-glucose/GDP-mannose dehydrogenase C-terminal" evidence="4">
    <location>
        <begin position="310"/>
        <end position="397"/>
    </location>
</feature>
<dbReference type="Gene3D" id="3.40.50.720">
    <property type="entry name" value="NAD(P)-binding Rossmann-like Domain"/>
    <property type="match status" value="2"/>
</dbReference>
<evidence type="ECO:0000256" key="3">
    <source>
        <dbReference type="PIRNR" id="PIRNR000124"/>
    </source>
</evidence>
<evidence type="ECO:0000259" key="4">
    <source>
        <dbReference type="SMART" id="SM00984"/>
    </source>
</evidence>
<dbReference type="GO" id="GO:0000271">
    <property type="term" value="P:polysaccharide biosynthetic process"/>
    <property type="evidence" value="ECO:0007669"/>
    <property type="project" value="InterPro"/>
</dbReference>
<dbReference type="SUPFAM" id="SSF52413">
    <property type="entry name" value="UDP-glucose/GDP-mannose dehydrogenase C-terminal domain"/>
    <property type="match status" value="1"/>
</dbReference>
<name>A0A5C8ULL8_9MICO</name>
<dbReference type="Pfam" id="PF03721">
    <property type="entry name" value="UDPG_MGDP_dh_N"/>
    <property type="match status" value="1"/>
</dbReference>
<comment type="similarity">
    <text evidence="3">Belongs to the UDP-glucose/GDP-mannose dehydrogenase family.</text>
</comment>
<dbReference type="Pfam" id="PF03720">
    <property type="entry name" value="UDPG_MGDP_dh_C"/>
    <property type="match status" value="1"/>
</dbReference>
<dbReference type="InterPro" id="IPR014026">
    <property type="entry name" value="UDP-Glc/GDP-Man_DH_dimer"/>
</dbReference>
<dbReference type="Pfam" id="PF00984">
    <property type="entry name" value="UDPG_MGDP_dh"/>
    <property type="match status" value="1"/>
</dbReference>
<dbReference type="EMBL" id="VRMG01000015">
    <property type="protein sequence ID" value="TXN28252.1"/>
    <property type="molecule type" value="Genomic_DNA"/>
</dbReference>
<gene>
    <name evidence="5" type="ORF">FVP33_17400</name>
</gene>
<protein>
    <submittedName>
        <fullName evidence="5">Nucleotide sugar dehydrogenase</fullName>
    </submittedName>
</protein>